<evidence type="ECO:0000256" key="3">
    <source>
        <dbReference type="ARBA" id="ARBA00022729"/>
    </source>
</evidence>
<dbReference type="InterPro" id="IPR025997">
    <property type="entry name" value="SBP_2_dom"/>
</dbReference>
<evidence type="ECO:0000256" key="2">
    <source>
        <dbReference type="ARBA" id="ARBA00007639"/>
    </source>
</evidence>
<accession>A0A7X4KEY9</accession>
<feature type="signal peptide" evidence="4">
    <location>
        <begin position="1"/>
        <end position="24"/>
    </location>
</feature>
<dbReference type="PANTHER" id="PTHR46847:SF1">
    <property type="entry name" value="D-ALLOSE-BINDING PERIPLASMIC PROTEIN-RELATED"/>
    <property type="match status" value="1"/>
</dbReference>
<dbReference type="SUPFAM" id="SSF53822">
    <property type="entry name" value="Periplasmic binding protein-like I"/>
    <property type="match status" value="1"/>
</dbReference>
<dbReference type="PANTHER" id="PTHR46847">
    <property type="entry name" value="D-ALLOSE-BINDING PERIPLASMIC PROTEIN-RELATED"/>
    <property type="match status" value="1"/>
</dbReference>
<feature type="domain" description="Periplasmic binding protein" evidence="5">
    <location>
        <begin position="28"/>
        <end position="280"/>
    </location>
</feature>
<name>A0A7X4KEY9_9BURK</name>
<dbReference type="RefSeq" id="WP_161049463.1">
    <property type="nucleotide sequence ID" value="NZ_WWCR01000004.1"/>
</dbReference>
<protein>
    <submittedName>
        <fullName evidence="6">Substrate-binding domain-containing protein</fullName>
    </submittedName>
</protein>
<gene>
    <name evidence="6" type="ORF">GTP56_06465</name>
</gene>
<organism evidence="6 7">
    <name type="scientific">Duganella margarita</name>
    <dbReference type="NCBI Taxonomy" id="2692170"/>
    <lineage>
        <taxon>Bacteria</taxon>
        <taxon>Pseudomonadati</taxon>
        <taxon>Pseudomonadota</taxon>
        <taxon>Betaproteobacteria</taxon>
        <taxon>Burkholderiales</taxon>
        <taxon>Oxalobacteraceae</taxon>
        <taxon>Telluria group</taxon>
        <taxon>Duganella</taxon>
    </lineage>
</organism>
<evidence type="ECO:0000313" key="7">
    <source>
        <dbReference type="Proteomes" id="UP000469734"/>
    </source>
</evidence>
<dbReference type="Proteomes" id="UP000469734">
    <property type="component" value="Unassembled WGS sequence"/>
</dbReference>
<dbReference type="GO" id="GO:0030246">
    <property type="term" value="F:carbohydrate binding"/>
    <property type="evidence" value="ECO:0007669"/>
    <property type="project" value="UniProtKB-ARBA"/>
</dbReference>
<comment type="caution">
    <text evidence="6">The sequence shown here is derived from an EMBL/GenBank/DDBJ whole genome shotgun (WGS) entry which is preliminary data.</text>
</comment>
<dbReference type="Pfam" id="PF13407">
    <property type="entry name" value="Peripla_BP_4"/>
    <property type="match status" value="1"/>
</dbReference>
<dbReference type="InterPro" id="IPR028082">
    <property type="entry name" value="Peripla_BP_I"/>
</dbReference>
<dbReference type="Gene3D" id="3.40.50.2300">
    <property type="match status" value="2"/>
</dbReference>
<comment type="similarity">
    <text evidence="2">Belongs to the bacterial solute-binding protein 2 family.</text>
</comment>
<sequence>MTKTWSLHLIVACLLLGFTSGALAKDCIGFIPSGGGGIFWKGVHSGAVEAGKALGYDIYFRGPQEESQAAIQTAVLEMVRQRGCKALVIAPGSADMALAVGKLQRSGVPVIYVDRNLGAPAATGMVGTDNYKAGQMAGEAMARSLKGKGAVLLFRMKHGLQTTDQRENGFAEAAARKGLQVIDGGYLGAVYGEAFVNASSALARQKGKFQGVFAPNEATSMGVLAALRDQHLAGQVTYIAVDVTDRLLEGLQSGAVQGLVVQAAHAIGYQAVEMAVSAVDRKLPVNRRVTVDAIYLTRETADSYIP</sequence>
<dbReference type="AlphaFoldDB" id="A0A7X4KEY9"/>
<comment type="subcellular location">
    <subcellularLocation>
        <location evidence="1">Cell envelope</location>
    </subcellularLocation>
</comment>
<evidence type="ECO:0000313" key="6">
    <source>
        <dbReference type="EMBL" id="MYM71841.1"/>
    </source>
</evidence>
<dbReference type="GO" id="GO:0030313">
    <property type="term" value="C:cell envelope"/>
    <property type="evidence" value="ECO:0007669"/>
    <property type="project" value="UniProtKB-SubCell"/>
</dbReference>
<proteinExistence type="inferred from homology"/>
<evidence type="ECO:0000256" key="4">
    <source>
        <dbReference type="SAM" id="SignalP"/>
    </source>
</evidence>
<evidence type="ECO:0000256" key="1">
    <source>
        <dbReference type="ARBA" id="ARBA00004196"/>
    </source>
</evidence>
<evidence type="ECO:0000259" key="5">
    <source>
        <dbReference type="Pfam" id="PF13407"/>
    </source>
</evidence>
<keyword evidence="3 4" id="KW-0732">Signal</keyword>
<reference evidence="6 7" key="1">
    <citation type="submission" date="2019-12" db="EMBL/GenBank/DDBJ databases">
        <title>Novel species isolated from a subtropical stream in China.</title>
        <authorList>
            <person name="Lu H."/>
        </authorList>
    </citation>
    <scope>NUCLEOTIDE SEQUENCE [LARGE SCALE GENOMIC DNA]</scope>
    <source>
        <strain evidence="6 7">FT134W</strain>
    </source>
</reference>
<feature type="chain" id="PRO_5031038464" evidence="4">
    <location>
        <begin position="25"/>
        <end position="306"/>
    </location>
</feature>
<dbReference type="EMBL" id="WWCR01000004">
    <property type="protein sequence ID" value="MYM71841.1"/>
    <property type="molecule type" value="Genomic_DNA"/>
</dbReference>